<feature type="transmembrane region" description="Helical" evidence="7">
    <location>
        <begin position="175"/>
        <end position="195"/>
    </location>
</feature>
<comment type="subcellular location">
    <subcellularLocation>
        <location evidence="1">Cell membrane</location>
        <topology evidence="1">Multi-pass membrane protein</topology>
    </subcellularLocation>
</comment>
<organism evidence="10 11">
    <name type="scientific">Listeria weihenstephanensis</name>
    <dbReference type="NCBI Taxonomy" id="1006155"/>
    <lineage>
        <taxon>Bacteria</taxon>
        <taxon>Bacillati</taxon>
        <taxon>Bacillota</taxon>
        <taxon>Bacilli</taxon>
        <taxon>Bacillales</taxon>
        <taxon>Listeriaceae</taxon>
        <taxon>Listeria</taxon>
    </lineage>
</organism>
<dbReference type="Proteomes" id="UP000564536">
    <property type="component" value="Unassembled WGS sequence"/>
</dbReference>
<gene>
    <name evidence="10" type="ORF">HB943_04140</name>
</gene>
<keyword evidence="3" id="KW-1003">Cell membrane</keyword>
<proteinExistence type="inferred from homology"/>
<dbReference type="GO" id="GO:0005886">
    <property type="term" value="C:plasma membrane"/>
    <property type="evidence" value="ECO:0007669"/>
    <property type="project" value="UniProtKB-SubCell"/>
</dbReference>
<dbReference type="Pfam" id="PF13807">
    <property type="entry name" value="GNVR"/>
    <property type="match status" value="1"/>
</dbReference>
<comment type="caution">
    <text evidence="10">The sequence shown here is derived from an EMBL/GenBank/DDBJ whole genome shotgun (WGS) entry which is preliminary data.</text>
</comment>
<evidence type="ECO:0000313" key="10">
    <source>
        <dbReference type="EMBL" id="MBC1499783.1"/>
    </source>
</evidence>
<evidence type="ECO:0000259" key="9">
    <source>
        <dbReference type="Pfam" id="PF13807"/>
    </source>
</evidence>
<dbReference type="PANTHER" id="PTHR32309">
    <property type="entry name" value="TYROSINE-PROTEIN KINASE"/>
    <property type="match status" value="1"/>
</dbReference>
<reference evidence="10 11" key="1">
    <citation type="submission" date="2020-03" db="EMBL/GenBank/DDBJ databases">
        <title>Soil Listeria distribution.</title>
        <authorList>
            <person name="Liao J."/>
            <person name="Wiedmann M."/>
        </authorList>
    </citation>
    <scope>NUCLEOTIDE SEQUENCE [LARGE SCALE GENOMIC DNA]</scope>
    <source>
        <strain evidence="10 11">FSL L7-1523</strain>
    </source>
</reference>
<dbReference type="AlphaFoldDB" id="A0A841Z5X6"/>
<feature type="domain" description="Tyrosine-protein kinase G-rich" evidence="9">
    <location>
        <begin position="148"/>
        <end position="197"/>
    </location>
</feature>
<evidence type="ECO:0000313" key="11">
    <source>
        <dbReference type="Proteomes" id="UP000564536"/>
    </source>
</evidence>
<dbReference type="GO" id="GO:0004713">
    <property type="term" value="F:protein tyrosine kinase activity"/>
    <property type="evidence" value="ECO:0007669"/>
    <property type="project" value="TreeGrafter"/>
</dbReference>
<dbReference type="InterPro" id="IPR003856">
    <property type="entry name" value="LPS_length_determ_N"/>
</dbReference>
<evidence type="ECO:0000256" key="2">
    <source>
        <dbReference type="ARBA" id="ARBA00006683"/>
    </source>
</evidence>
<name>A0A841Z5X6_9LIST</name>
<evidence type="ECO:0000256" key="7">
    <source>
        <dbReference type="SAM" id="Phobius"/>
    </source>
</evidence>
<dbReference type="RefSeq" id="WP_185424786.1">
    <property type="nucleotide sequence ID" value="NZ_JAARRL010000004.1"/>
</dbReference>
<dbReference type="InterPro" id="IPR050445">
    <property type="entry name" value="Bact_polysacc_biosynth/exp"/>
</dbReference>
<dbReference type="PANTHER" id="PTHR32309:SF13">
    <property type="entry name" value="FERRIC ENTEROBACTIN TRANSPORT PROTEIN FEPE"/>
    <property type="match status" value="1"/>
</dbReference>
<evidence type="ECO:0000256" key="3">
    <source>
        <dbReference type="ARBA" id="ARBA00022475"/>
    </source>
</evidence>
<keyword evidence="5 7" id="KW-1133">Transmembrane helix</keyword>
<evidence type="ECO:0000259" key="8">
    <source>
        <dbReference type="Pfam" id="PF02706"/>
    </source>
</evidence>
<feature type="transmembrane region" description="Helical" evidence="7">
    <location>
        <begin position="20"/>
        <end position="45"/>
    </location>
</feature>
<keyword evidence="6 7" id="KW-0472">Membrane</keyword>
<evidence type="ECO:0000256" key="1">
    <source>
        <dbReference type="ARBA" id="ARBA00004651"/>
    </source>
</evidence>
<dbReference type="InterPro" id="IPR032807">
    <property type="entry name" value="GNVR"/>
</dbReference>
<evidence type="ECO:0000256" key="4">
    <source>
        <dbReference type="ARBA" id="ARBA00022692"/>
    </source>
</evidence>
<feature type="domain" description="Polysaccharide chain length determinant N-terminal" evidence="8">
    <location>
        <begin position="5"/>
        <end position="91"/>
    </location>
</feature>
<evidence type="ECO:0000256" key="6">
    <source>
        <dbReference type="ARBA" id="ARBA00023136"/>
    </source>
</evidence>
<dbReference type="EMBL" id="JAARRL010000004">
    <property type="protein sequence ID" value="MBC1499783.1"/>
    <property type="molecule type" value="Genomic_DNA"/>
</dbReference>
<dbReference type="Pfam" id="PF02706">
    <property type="entry name" value="Wzz"/>
    <property type="match status" value="1"/>
</dbReference>
<accession>A0A841Z5X6</accession>
<comment type="similarity">
    <text evidence="2">Belongs to the CpsC/CapA family.</text>
</comment>
<keyword evidence="4 7" id="KW-0812">Transmembrane</keyword>
<protein>
    <submittedName>
        <fullName evidence="10">Capsular biosynthesis protein</fullName>
    </submittedName>
</protein>
<sequence length="244" mass="26989">MDTLFSMKEILEILRKSWIWIIGFALSGLLIAGLIVTLFITPLYAADTQILVSQTSGTDNAISQNAEVQANLQLVNTYRVLMTSPRILSEVEVKLGKVYTTKDLIEKIKINTEQDSQIITITATDSDPERAARIANETAIAFKKITPKIMKVDDIHILSKASTTLNSEPVSPKPLLIMAIGLFSGALLGIIFAFIRNLLHNTFKEDKDLEILGVPLLGSIGKLPMHEEKSNKKEGVFHEEQTIS</sequence>
<evidence type="ECO:0000256" key="5">
    <source>
        <dbReference type="ARBA" id="ARBA00022989"/>
    </source>
</evidence>